<sequence>MGLDIAARIARLRSLGSDEGTTEVKSAVGKLPKRVWEAVSAFANSGGGLVLLGLDEQTGFALAPGFDPQPILDALSDGLNATPGHGTKVTPVPPTEVEQLEFEGGVVVALTVRPLVAIPAPCFVTDQGLENGAYRRWDDQDIHLSTYAIYLLRHRHEQLGTDREAVAAATVQDLDPHLLDRMIARLRKQGSRVLTGTTDTLSQLRRLNVVDQAGRPTLAGLLSVGTYPQQFFPQLFIDVAVHPGTAKGAQPGSTRFLDRKVCEGPIPVAVDQAVRAVARNLRTARVVEGSRGTDVLEIPEEVLREAIVNAATHRDYSSHVLGQQVAVDVYPDRVEIISPGGFWGSVSRENIGEGVSCSRNDCLAKLLTQVPLPDSDAMVCENLGSGVPLMIGAMRSRGLPIPAFDSSADKVKVVLHRFGLLTPETREWLHSLGGATRITPRQEIALVLTRTQGNVTPHDLREQAAVDSDDARNDLERLVDLGLLTETGIETYELPRELDAAVLTPVQRDVLTAVDAGTARNIQELARRTHRSANALRPVLRDLVARGLVIATAPPTSRNRAYLRAVDESAHPDSPQLPL</sequence>
<gene>
    <name evidence="2" type="ORF">NCTC13652_02786</name>
</gene>
<dbReference type="PANTHER" id="PTHR30595:SF6">
    <property type="entry name" value="SCHLAFEN ALBA-2 DOMAIN-CONTAINING PROTEIN"/>
    <property type="match status" value="1"/>
</dbReference>
<feature type="domain" description="Schlafen AlbA-2" evidence="1">
    <location>
        <begin position="21"/>
        <end position="143"/>
    </location>
</feature>
<name>A0A448P2Y2_9ACTN</name>
<dbReference type="InterPro" id="IPR007421">
    <property type="entry name" value="Schlafen_AlbA_2_dom"/>
</dbReference>
<evidence type="ECO:0000313" key="3">
    <source>
        <dbReference type="Proteomes" id="UP000277858"/>
    </source>
</evidence>
<dbReference type="RefSeq" id="WP_051238318.1">
    <property type="nucleotide sequence ID" value="NZ_CP040635.1"/>
</dbReference>
<dbReference type="Pfam" id="PF13749">
    <property type="entry name" value="HATPase_c_4"/>
    <property type="match status" value="1"/>
</dbReference>
<dbReference type="SUPFAM" id="SSF46785">
    <property type="entry name" value="Winged helix' DNA-binding domain"/>
    <property type="match status" value="1"/>
</dbReference>
<dbReference type="Proteomes" id="UP000277858">
    <property type="component" value="Chromosome"/>
</dbReference>
<dbReference type="InterPro" id="IPR036390">
    <property type="entry name" value="WH_DNA-bd_sf"/>
</dbReference>
<dbReference type="EMBL" id="LR134473">
    <property type="protein sequence ID" value="VEI04554.1"/>
    <property type="molecule type" value="Genomic_DNA"/>
</dbReference>
<dbReference type="Gene3D" id="3.30.950.30">
    <property type="entry name" value="Schlafen, AAA domain"/>
    <property type="match status" value="1"/>
</dbReference>
<evidence type="ECO:0000259" key="1">
    <source>
        <dbReference type="Pfam" id="PF04326"/>
    </source>
</evidence>
<dbReference type="Gene3D" id="3.30.565.60">
    <property type="match status" value="1"/>
</dbReference>
<dbReference type="InterPro" id="IPR038475">
    <property type="entry name" value="RecG_C_sf"/>
</dbReference>
<dbReference type="InterPro" id="IPR036388">
    <property type="entry name" value="WH-like_DNA-bd_sf"/>
</dbReference>
<dbReference type="Gene3D" id="1.10.10.10">
    <property type="entry name" value="Winged helix-like DNA-binding domain superfamily/Winged helix DNA-binding domain"/>
    <property type="match status" value="1"/>
</dbReference>
<organism evidence="2 3">
    <name type="scientific">Acidipropionibacterium jensenii</name>
    <dbReference type="NCBI Taxonomy" id="1749"/>
    <lineage>
        <taxon>Bacteria</taxon>
        <taxon>Bacillati</taxon>
        <taxon>Actinomycetota</taxon>
        <taxon>Actinomycetes</taxon>
        <taxon>Propionibacteriales</taxon>
        <taxon>Propionibacteriaceae</taxon>
        <taxon>Acidipropionibacterium</taxon>
    </lineage>
</organism>
<dbReference type="InterPro" id="IPR038461">
    <property type="entry name" value="Schlafen_AlbA_2_dom_sf"/>
</dbReference>
<dbReference type="PANTHER" id="PTHR30595">
    <property type="entry name" value="GLPR-RELATED TRANSCRIPTIONAL REPRESSOR"/>
    <property type="match status" value="1"/>
</dbReference>
<evidence type="ECO:0000313" key="2">
    <source>
        <dbReference type="EMBL" id="VEI04554.1"/>
    </source>
</evidence>
<dbReference type="Pfam" id="PF04326">
    <property type="entry name" value="SLFN_AlbA_2"/>
    <property type="match status" value="1"/>
</dbReference>
<accession>A0A448P2Y2</accession>
<dbReference type="STRING" id="1122997.GCA_000425285_01630"/>
<dbReference type="GeneID" id="82883904"/>
<dbReference type="AlphaFoldDB" id="A0A448P2Y2"/>
<reference evidence="2 3" key="1">
    <citation type="submission" date="2018-12" db="EMBL/GenBank/DDBJ databases">
        <authorList>
            <consortium name="Pathogen Informatics"/>
        </authorList>
    </citation>
    <scope>NUCLEOTIDE SEQUENCE [LARGE SCALE GENOMIC DNA]</scope>
    <source>
        <strain evidence="2 3">NCTC13652</strain>
    </source>
</reference>
<protein>
    <submittedName>
        <fullName evidence="2">Divergent AAA domain</fullName>
    </submittedName>
</protein>
<dbReference type="OrthoDB" id="9805115at2"/>
<keyword evidence="3" id="KW-1185">Reference proteome</keyword>
<proteinExistence type="predicted"/>